<dbReference type="Gene3D" id="2.40.30.170">
    <property type="match status" value="1"/>
</dbReference>
<proteinExistence type="inferred from homology"/>
<dbReference type="GO" id="GO:0030313">
    <property type="term" value="C:cell envelope"/>
    <property type="evidence" value="ECO:0007669"/>
    <property type="project" value="UniProtKB-SubCell"/>
</dbReference>
<evidence type="ECO:0000313" key="7">
    <source>
        <dbReference type="Proteomes" id="UP000176191"/>
    </source>
</evidence>
<dbReference type="NCBIfam" id="TIGR01730">
    <property type="entry name" value="RND_mfp"/>
    <property type="match status" value="1"/>
</dbReference>
<protein>
    <submittedName>
        <fullName evidence="6">Uncharacterized protein</fullName>
    </submittedName>
</protein>
<evidence type="ECO:0000256" key="1">
    <source>
        <dbReference type="ARBA" id="ARBA00004196"/>
    </source>
</evidence>
<dbReference type="PANTHER" id="PTHR32347">
    <property type="entry name" value="EFFLUX SYSTEM COMPONENT YKNX-RELATED"/>
    <property type="match status" value="1"/>
</dbReference>
<accession>A0A1F5F314</accession>
<dbReference type="Pfam" id="PF25990">
    <property type="entry name" value="Beta-barrel_YknX"/>
    <property type="match status" value="1"/>
</dbReference>
<comment type="subcellular location">
    <subcellularLocation>
        <location evidence="1">Cell envelope</location>
    </subcellularLocation>
</comment>
<feature type="domain" description="YknX-like beta-barrel" evidence="5">
    <location>
        <begin position="200"/>
        <end position="268"/>
    </location>
</feature>
<evidence type="ECO:0000256" key="3">
    <source>
        <dbReference type="ARBA" id="ARBA00023054"/>
    </source>
</evidence>
<dbReference type="InterPro" id="IPR058649">
    <property type="entry name" value="CzcB_C"/>
</dbReference>
<name>A0A1F5F314_9BACT</name>
<reference evidence="6 7" key="1">
    <citation type="journal article" date="2016" name="Nat. Commun.">
        <title>Thousands of microbial genomes shed light on interconnected biogeochemical processes in an aquifer system.</title>
        <authorList>
            <person name="Anantharaman K."/>
            <person name="Brown C.T."/>
            <person name="Hug L.A."/>
            <person name="Sharon I."/>
            <person name="Castelle C.J."/>
            <person name="Probst A.J."/>
            <person name="Thomas B.C."/>
            <person name="Singh A."/>
            <person name="Wilkins M.J."/>
            <person name="Karaoz U."/>
            <person name="Brodie E.L."/>
            <person name="Williams K.H."/>
            <person name="Hubbard S.S."/>
            <person name="Banfield J.F."/>
        </authorList>
    </citation>
    <scope>NUCLEOTIDE SEQUENCE [LARGE SCALE GENOMIC DNA]</scope>
</reference>
<keyword evidence="3" id="KW-0175">Coiled coil</keyword>
<dbReference type="SUPFAM" id="SSF111369">
    <property type="entry name" value="HlyD-like secretion proteins"/>
    <property type="match status" value="1"/>
</dbReference>
<dbReference type="InterPro" id="IPR050465">
    <property type="entry name" value="UPF0194_transport"/>
</dbReference>
<dbReference type="PANTHER" id="PTHR32347:SF14">
    <property type="entry name" value="EFFLUX SYSTEM COMPONENT YKNX-RELATED"/>
    <property type="match status" value="1"/>
</dbReference>
<evidence type="ECO:0000256" key="2">
    <source>
        <dbReference type="ARBA" id="ARBA00009477"/>
    </source>
</evidence>
<dbReference type="InterPro" id="IPR006143">
    <property type="entry name" value="RND_pump_MFP"/>
</dbReference>
<dbReference type="EMBL" id="MFAK01000041">
    <property type="protein sequence ID" value="OGD74061.1"/>
    <property type="molecule type" value="Genomic_DNA"/>
</dbReference>
<evidence type="ECO:0000259" key="5">
    <source>
        <dbReference type="Pfam" id="PF25990"/>
    </source>
</evidence>
<sequence>MLTWLKTHKLVVGLILLAIIFGIYRFINTRQVSYEEYTVTRGNIQETLELSGEVDAEKYATLRFLTGGLTSYVGAQEGDSIAKWQTLASLDSRQLHKVLEQKLNLYAIERGEFDQGQDDYQKNIDDGDIDQELRRLLEKNQYQLDNTVKDVEYQDLALKLSRIYSPISGILVESPSVSAGSIVAATDKWVVVDPLSLQFVADLDETELVRVHSGQSVQITLDAFPDKIYSSSVGSISFSPKETTTGTVYTIKMPLSASDLADLRLGLNGTAAIILSRKDDAVLLPSAAVTTLDGKTVVYVKSGNKYLAKTVTTGIENNGQIEIVSGMAEGEHVYQEK</sequence>
<dbReference type="AlphaFoldDB" id="A0A1F5F314"/>
<dbReference type="GO" id="GO:0022857">
    <property type="term" value="F:transmembrane transporter activity"/>
    <property type="evidence" value="ECO:0007669"/>
    <property type="project" value="InterPro"/>
</dbReference>
<dbReference type="GO" id="GO:0016020">
    <property type="term" value="C:membrane"/>
    <property type="evidence" value="ECO:0007669"/>
    <property type="project" value="InterPro"/>
</dbReference>
<feature type="domain" description="CzcB-like C-terminal circularly permuted SH3-like" evidence="4">
    <location>
        <begin position="283"/>
        <end position="333"/>
    </location>
</feature>
<comment type="caution">
    <text evidence="6">The sequence shown here is derived from an EMBL/GenBank/DDBJ whole genome shotgun (WGS) entry which is preliminary data.</text>
</comment>
<comment type="similarity">
    <text evidence="2">Belongs to the membrane fusion protein (MFP) (TC 8.A.1) family.</text>
</comment>
<evidence type="ECO:0000313" key="6">
    <source>
        <dbReference type="EMBL" id="OGD74061.1"/>
    </source>
</evidence>
<dbReference type="Pfam" id="PF25975">
    <property type="entry name" value="CzcB_C"/>
    <property type="match status" value="1"/>
</dbReference>
<dbReference type="InterPro" id="IPR058636">
    <property type="entry name" value="Beta-barrel_YknX"/>
</dbReference>
<dbReference type="Gene3D" id="2.40.420.20">
    <property type="match status" value="1"/>
</dbReference>
<organism evidence="6 7">
    <name type="scientific">Candidatus Collierbacteria bacterium RIFOXYA2_FULL_46_10</name>
    <dbReference type="NCBI Taxonomy" id="1817726"/>
    <lineage>
        <taxon>Bacteria</taxon>
        <taxon>Candidatus Collieribacteriota</taxon>
    </lineage>
</organism>
<evidence type="ECO:0000259" key="4">
    <source>
        <dbReference type="Pfam" id="PF25975"/>
    </source>
</evidence>
<gene>
    <name evidence="6" type="ORF">A2228_00315</name>
</gene>
<dbReference type="Proteomes" id="UP000176191">
    <property type="component" value="Unassembled WGS sequence"/>
</dbReference>